<proteinExistence type="predicted"/>
<dbReference type="InterPro" id="IPR012495">
    <property type="entry name" value="TadE-like_dom"/>
</dbReference>
<dbReference type="InterPro" id="IPR049790">
    <property type="entry name" value="Rv3655c/TadE"/>
</dbReference>
<evidence type="ECO:0000313" key="4">
    <source>
        <dbReference type="Proteomes" id="UP000245753"/>
    </source>
</evidence>
<reference evidence="3 4" key="1">
    <citation type="journal article" date="2018" name="Int. J. Syst. Evol. Microbiol.">
        <title>Bifidobacterium catulorum sp. nov., a novel taxon from the faeces of the baby common marmoset (Callithrix jacchus).</title>
        <authorList>
            <person name="Modesto M."/>
            <person name="Michelini S."/>
            <person name="Oki K."/>
            <person name="Biavati B."/>
            <person name="Watanabe K."/>
            <person name="Mattarelli P."/>
        </authorList>
    </citation>
    <scope>NUCLEOTIDE SEQUENCE [LARGE SCALE GENOMIC DNA]</scope>
    <source>
        <strain evidence="3 4">MRM 8.19</strain>
    </source>
</reference>
<feature type="domain" description="TadE-like" evidence="2">
    <location>
        <begin position="21"/>
        <end position="63"/>
    </location>
</feature>
<gene>
    <name evidence="3" type="ORF">DF200_07180</name>
</gene>
<dbReference type="Proteomes" id="UP000245753">
    <property type="component" value="Unassembled WGS sequence"/>
</dbReference>
<name>A0A2U2MRN8_9BIFI</name>
<keyword evidence="4" id="KW-1185">Reference proteome</keyword>
<keyword evidence="1" id="KW-1133">Transmembrane helix</keyword>
<dbReference type="AlphaFoldDB" id="A0A2U2MRN8"/>
<accession>A0A2U2MRN8</accession>
<dbReference type="OrthoDB" id="3239667at2"/>
<keyword evidence="1" id="KW-0472">Membrane</keyword>
<evidence type="ECO:0000256" key="1">
    <source>
        <dbReference type="SAM" id="Phobius"/>
    </source>
</evidence>
<organism evidence="3 4">
    <name type="scientific">Bifidobacterium catulorum</name>
    <dbReference type="NCBI Taxonomy" id="1630173"/>
    <lineage>
        <taxon>Bacteria</taxon>
        <taxon>Bacillati</taxon>
        <taxon>Actinomycetota</taxon>
        <taxon>Actinomycetes</taxon>
        <taxon>Bifidobacteriales</taxon>
        <taxon>Bifidobacteriaceae</taxon>
        <taxon>Bifidobacterium</taxon>
    </lineage>
</organism>
<sequence length="128" mass="13166">MRGEARRWDRVRGGLARSDRGTVTAEFAVVLPTVMVVALMLFSSARAVIVNMNCQDAARAAARELVVAGDGPADVAGVVTRIAGNGASVTTSVTDGMVVVTTRCPVLPGPLGVVLPDGRGEAAGIRHE</sequence>
<dbReference type="NCBIfam" id="NF041390">
    <property type="entry name" value="TadE_Rv3655c"/>
    <property type="match status" value="1"/>
</dbReference>
<evidence type="ECO:0000259" key="2">
    <source>
        <dbReference type="Pfam" id="PF07811"/>
    </source>
</evidence>
<keyword evidence="1" id="KW-0812">Transmembrane</keyword>
<dbReference type="EMBL" id="QFFN01000019">
    <property type="protein sequence ID" value="PWG59528.1"/>
    <property type="molecule type" value="Genomic_DNA"/>
</dbReference>
<feature type="transmembrane region" description="Helical" evidence="1">
    <location>
        <begin position="21"/>
        <end position="42"/>
    </location>
</feature>
<protein>
    <submittedName>
        <fullName evidence="3">Pilus assembly protein TadE</fullName>
    </submittedName>
</protein>
<comment type="caution">
    <text evidence="3">The sequence shown here is derived from an EMBL/GenBank/DDBJ whole genome shotgun (WGS) entry which is preliminary data.</text>
</comment>
<evidence type="ECO:0000313" key="3">
    <source>
        <dbReference type="EMBL" id="PWG59528.1"/>
    </source>
</evidence>
<dbReference type="Pfam" id="PF07811">
    <property type="entry name" value="TadE"/>
    <property type="match status" value="1"/>
</dbReference>